<accession>A0A4Y7Q7N9</accession>
<protein>
    <submittedName>
        <fullName evidence="2">Uncharacterized protein</fullName>
    </submittedName>
</protein>
<dbReference type="EMBL" id="ML170172">
    <property type="protein sequence ID" value="TDL22919.1"/>
    <property type="molecule type" value="Genomic_DNA"/>
</dbReference>
<dbReference type="Proteomes" id="UP000294933">
    <property type="component" value="Unassembled WGS sequence"/>
</dbReference>
<reference evidence="2 3" key="1">
    <citation type="submission" date="2018-06" db="EMBL/GenBank/DDBJ databases">
        <title>A transcriptomic atlas of mushroom development highlights an independent origin of complex multicellularity.</title>
        <authorList>
            <consortium name="DOE Joint Genome Institute"/>
            <person name="Krizsan K."/>
            <person name="Almasi E."/>
            <person name="Merenyi Z."/>
            <person name="Sahu N."/>
            <person name="Viragh M."/>
            <person name="Koszo T."/>
            <person name="Mondo S."/>
            <person name="Kiss B."/>
            <person name="Balint B."/>
            <person name="Kues U."/>
            <person name="Barry K."/>
            <person name="Hegedus J.C."/>
            <person name="Henrissat B."/>
            <person name="Johnson J."/>
            <person name="Lipzen A."/>
            <person name="Ohm R."/>
            <person name="Nagy I."/>
            <person name="Pangilinan J."/>
            <person name="Yan J."/>
            <person name="Xiong Y."/>
            <person name="Grigoriev I.V."/>
            <person name="Hibbett D.S."/>
            <person name="Nagy L.G."/>
        </authorList>
    </citation>
    <scope>NUCLEOTIDE SEQUENCE [LARGE SCALE GENOMIC DNA]</scope>
    <source>
        <strain evidence="2 3">SZMC22713</strain>
    </source>
</reference>
<keyword evidence="3" id="KW-1185">Reference proteome</keyword>
<name>A0A4Y7Q7N9_9AGAM</name>
<dbReference type="VEuPathDB" id="FungiDB:BD410DRAFT_182796"/>
<gene>
    <name evidence="2" type="ORF">BD410DRAFT_182796</name>
</gene>
<dbReference type="AlphaFoldDB" id="A0A4Y7Q7N9"/>
<feature type="compositionally biased region" description="Basic and acidic residues" evidence="1">
    <location>
        <begin position="403"/>
        <end position="414"/>
    </location>
</feature>
<evidence type="ECO:0000256" key="1">
    <source>
        <dbReference type="SAM" id="MobiDB-lite"/>
    </source>
</evidence>
<evidence type="ECO:0000313" key="3">
    <source>
        <dbReference type="Proteomes" id="UP000294933"/>
    </source>
</evidence>
<dbReference type="OrthoDB" id="3157235at2759"/>
<feature type="region of interest" description="Disordered" evidence="1">
    <location>
        <begin position="395"/>
        <end position="416"/>
    </location>
</feature>
<sequence>MRSSRDPEPSRSEIVWLTFSETRAHFSSLKEFTVPAVYVPFSALTQDEIHGMLTIIPPENIGVYLVDTDTGKAICIDTGLRPAFGQEYSPQSLLSDHHMVLYWETARGAETHAYETPHLRELLQEMGVPQDDERLSTPIPVAPSSSGLIPFTSTATTQFKRWQSLIPSEPSRLASDSTTGEFNLSMNWDWNPIIIPKWPTLREDMTQHRVRSIMTLSKRFGTGAVVEDLIGVIMNDANGNGVPPGLVPFVLPPIPNPNLNPANPQPTHNDLNVQVQMAIDALEAHDHENDHDHIHVHINPGDNAPAVNGNGQEPPAPAPVVFHLPAPEMRTTITHHYFDFSSHPRELRRTILANVRLRNLTFPDDREILVDEAYAGSPVIGYGGRCALWIEEEDTAPTEPPEEPSRQDDQDDARPGTTKLSMKLVTFPSFEGDIEPGVEESKVITLVTPKEISLEEAFCLDLDDARGVVGIATGNGDLWLIDYS</sequence>
<evidence type="ECO:0000313" key="2">
    <source>
        <dbReference type="EMBL" id="TDL22919.1"/>
    </source>
</evidence>
<organism evidence="2 3">
    <name type="scientific">Rickenella mellea</name>
    <dbReference type="NCBI Taxonomy" id="50990"/>
    <lineage>
        <taxon>Eukaryota</taxon>
        <taxon>Fungi</taxon>
        <taxon>Dikarya</taxon>
        <taxon>Basidiomycota</taxon>
        <taxon>Agaricomycotina</taxon>
        <taxon>Agaricomycetes</taxon>
        <taxon>Hymenochaetales</taxon>
        <taxon>Rickenellaceae</taxon>
        <taxon>Rickenella</taxon>
    </lineage>
</organism>
<proteinExistence type="predicted"/>